<comment type="caution">
    <text evidence="9">The sequence shown here is derived from an EMBL/GenBank/DDBJ whole genome shotgun (WGS) entry which is preliminary data.</text>
</comment>
<sequence>MPAGVSWPRYITFFSAAMLTMLAGAQTVHIYYKPLADLDNYIDEEIRRHVKK</sequence>
<evidence type="ECO:0000256" key="2">
    <source>
        <dbReference type="ARBA" id="ARBA00022692"/>
    </source>
</evidence>
<evidence type="ECO:0000256" key="3">
    <source>
        <dbReference type="ARBA" id="ARBA00022792"/>
    </source>
</evidence>
<name>A0AAN7ZLF9_9COLE</name>
<dbReference type="PANTHER" id="PTHR28492">
    <property type="entry name" value="HYPOTHETICAL PROTEIN LOC691921"/>
    <property type="match status" value="1"/>
</dbReference>
<keyword evidence="10" id="KW-1185">Reference proteome</keyword>
<evidence type="ECO:0000313" key="10">
    <source>
        <dbReference type="Proteomes" id="UP001329430"/>
    </source>
</evidence>
<reference evidence="9 10" key="1">
    <citation type="journal article" date="2024" name="Insects">
        <title>An Improved Chromosome-Level Genome Assembly of the Firefly Pyrocoelia pectoralis.</title>
        <authorList>
            <person name="Fu X."/>
            <person name="Meyer-Rochow V.B."/>
            <person name="Ballantyne L."/>
            <person name="Zhu X."/>
        </authorList>
    </citation>
    <scope>NUCLEOTIDE SEQUENCE [LARGE SCALE GENOMIC DNA]</scope>
    <source>
        <strain evidence="9">XCY_ONT2</strain>
    </source>
</reference>
<dbReference type="Pfam" id="PF14990">
    <property type="entry name" value="DUF4516"/>
    <property type="match status" value="1"/>
</dbReference>
<keyword evidence="3" id="KW-0999">Mitochondrion inner membrane</keyword>
<gene>
    <name evidence="9" type="ORF">RI129_008878</name>
</gene>
<evidence type="ECO:0000256" key="5">
    <source>
        <dbReference type="ARBA" id="ARBA00023128"/>
    </source>
</evidence>
<comment type="subcellular location">
    <subcellularLocation>
        <location evidence="1">Mitochondrion inner membrane</location>
        <topology evidence="1">Single-pass membrane protein</topology>
    </subcellularLocation>
</comment>
<comment type="similarity">
    <text evidence="7">Belongs to the UQCC6 family.</text>
</comment>
<organism evidence="9 10">
    <name type="scientific">Pyrocoelia pectoralis</name>
    <dbReference type="NCBI Taxonomy" id="417401"/>
    <lineage>
        <taxon>Eukaryota</taxon>
        <taxon>Metazoa</taxon>
        <taxon>Ecdysozoa</taxon>
        <taxon>Arthropoda</taxon>
        <taxon>Hexapoda</taxon>
        <taxon>Insecta</taxon>
        <taxon>Pterygota</taxon>
        <taxon>Neoptera</taxon>
        <taxon>Endopterygota</taxon>
        <taxon>Coleoptera</taxon>
        <taxon>Polyphaga</taxon>
        <taxon>Elateriformia</taxon>
        <taxon>Elateroidea</taxon>
        <taxon>Lampyridae</taxon>
        <taxon>Lampyrinae</taxon>
        <taxon>Pyrocoelia</taxon>
    </lineage>
</organism>
<evidence type="ECO:0000256" key="4">
    <source>
        <dbReference type="ARBA" id="ARBA00022989"/>
    </source>
</evidence>
<keyword evidence="5" id="KW-0496">Mitochondrion</keyword>
<dbReference type="AlphaFoldDB" id="A0AAN7ZLF9"/>
<dbReference type="GO" id="GO:0034551">
    <property type="term" value="P:mitochondrial respiratory chain complex III assembly"/>
    <property type="evidence" value="ECO:0007669"/>
    <property type="project" value="InterPro"/>
</dbReference>
<evidence type="ECO:0000256" key="8">
    <source>
        <dbReference type="SAM" id="Phobius"/>
    </source>
</evidence>
<dbReference type="EMBL" id="JAVRBK010000006">
    <property type="protein sequence ID" value="KAK5642711.1"/>
    <property type="molecule type" value="Genomic_DNA"/>
</dbReference>
<feature type="transmembrane region" description="Helical" evidence="8">
    <location>
        <begin position="12"/>
        <end position="32"/>
    </location>
</feature>
<dbReference type="InterPro" id="IPR027858">
    <property type="entry name" value="BRAWNIN"/>
</dbReference>
<accession>A0AAN7ZLF9</accession>
<evidence type="ECO:0000313" key="9">
    <source>
        <dbReference type="EMBL" id="KAK5642711.1"/>
    </source>
</evidence>
<evidence type="ECO:0000256" key="7">
    <source>
        <dbReference type="ARBA" id="ARBA00044944"/>
    </source>
</evidence>
<evidence type="ECO:0000256" key="6">
    <source>
        <dbReference type="ARBA" id="ARBA00023136"/>
    </source>
</evidence>
<keyword evidence="4 8" id="KW-1133">Transmembrane helix</keyword>
<dbReference type="GO" id="GO:0005743">
    <property type="term" value="C:mitochondrial inner membrane"/>
    <property type="evidence" value="ECO:0007669"/>
    <property type="project" value="UniProtKB-SubCell"/>
</dbReference>
<protein>
    <submittedName>
        <fullName evidence="9">Uncharacterized protein</fullName>
    </submittedName>
</protein>
<proteinExistence type="inferred from homology"/>
<dbReference type="Proteomes" id="UP001329430">
    <property type="component" value="Chromosome 6"/>
</dbReference>
<dbReference type="PANTHER" id="PTHR28492:SF1">
    <property type="entry name" value="UBIQUINOL-CYTOCHROME-C REDUCTASE COMPLEX ASSEMBLY FACTOR 6"/>
    <property type="match status" value="1"/>
</dbReference>
<keyword evidence="2 8" id="KW-0812">Transmembrane</keyword>
<keyword evidence="6 8" id="KW-0472">Membrane</keyword>
<evidence type="ECO:0000256" key="1">
    <source>
        <dbReference type="ARBA" id="ARBA00004434"/>
    </source>
</evidence>